<dbReference type="EMBL" id="CP002214">
    <property type="protein sequence ID" value="ADO59701.1"/>
    <property type="molecule type" value="Genomic_DNA"/>
</dbReference>
<dbReference type="AlphaFoldDB" id="E3EJV3"/>
<keyword evidence="1" id="KW-0614">Plasmid</keyword>
<geneLocation type="plasmid" evidence="1 2">
    <name>pSC2</name>
</geneLocation>
<dbReference type="HOGENOM" id="CLU_2602759_0_0_9"/>
<organism evidence="1 2">
    <name type="scientific">Paenibacillus polymyxa (strain SC2)</name>
    <name type="common">Bacillus polymyxa</name>
    <dbReference type="NCBI Taxonomy" id="886882"/>
    <lineage>
        <taxon>Bacteria</taxon>
        <taxon>Bacillati</taxon>
        <taxon>Bacillota</taxon>
        <taxon>Bacilli</taxon>
        <taxon>Bacillales</taxon>
        <taxon>Paenibacillaceae</taxon>
        <taxon>Paenibacillus</taxon>
    </lineage>
</organism>
<name>E3EJV3_PAEPS</name>
<sequence length="79" mass="9092">MIQELTIDFESGKVLRGETELMTTEELLFLIGSAVQYNNMFPIEQSQKFVADLHELAGTGFTTEQFAEMKKAMKEWQEI</sequence>
<evidence type="ECO:0000313" key="2">
    <source>
        <dbReference type="Proteomes" id="UP000006868"/>
    </source>
</evidence>
<evidence type="ECO:0000313" key="1">
    <source>
        <dbReference type="EMBL" id="ADO59701.1"/>
    </source>
</evidence>
<protein>
    <submittedName>
        <fullName evidence="1">Uncharacterized protein</fullName>
    </submittedName>
</protein>
<dbReference type="RefSeq" id="WP_013386115.1">
    <property type="nucleotide sequence ID" value="NC_014628.2"/>
</dbReference>
<dbReference type="KEGG" id="ppm:PPSC2_26630"/>
<accession>E3EJV3</accession>
<reference evidence="1 2" key="1">
    <citation type="journal article" date="2011" name="J. Bacteriol.">
        <title>Complete genome sequence of Paenibacillus polymyxa SC2, a strain of plant growth-promoting Rhizobacterium with broad-spectrum antimicrobial activity.</title>
        <authorList>
            <person name="Ma M."/>
            <person name="Wang C."/>
            <person name="Ding Y."/>
            <person name="Li L."/>
            <person name="Shen D."/>
            <person name="Jiang X."/>
            <person name="Guan D."/>
            <person name="Cao F."/>
            <person name="Chen H."/>
            <person name="Feng R."/>
            <person name="Wang X."/>
            <person name="Ge Y."/>
            <person name="Yao L."/>
            <person name="Bing X."/>
            <person name="Yang X."/>
            <person name="Li J."/>
            <person name="Du B."/>
        </authorList>
    </citation>
    <scope>NUCLEOTIDE SEQUENCE [LARGE SCALE GENOMIC DNA]</scope>
    <source>
        <strain evidence="1 2">SC2</strain>
        <plasmid evidence="2">pSC2</plasmid>
    </source>
</reference>
<dbReference type="Proteomes" id="UP000006868">
    <property type="component" value="Plasmid pSC2"/>
</dbReference>
<dbReference type="PATRIC" id="fig|886882.15.peg.5624"/>
<gene>
    <name evidence="1" type="ORF">PPSC2_26630</name>
</gene>
<proteinExistence type="predicted"/>